<protein>
    <recommendedName>
        <fullName evidence="1">Lipocalin-like domain-containing protein</fullName>
    </recommendedName>
</protein>
<name>A0ABM6Q109_9FLAO</name>
<proteinExistence type="predicted"/>
<evidence type="ECO:0000259" key="1">
    <source>
        <dbReference type="Pfam" id="PF13648"/>
    </source>
</evidence>
<dbReference type="EMBL" id="CP019336">
    <property type="protein sequence ID" value="AUC22658.1"/>
    <property type="molecule type" value="Genomic_DNA"/>
</dbReference>
<reference evidence="2 3" key="1">
    <citation type="submission" date="2017-02" db="EMBL/GenBank/DDBJ databases">
        <title>Trade-off between light-utilization and light-protection in marine flavobacteria.</title>
        <authorList>
            <person name="Kumagai Y."/>
            <person name="Yoshizawa S."/>
            <person name="Kogure K."/>
            <person name="Iwasaki W."/>
        </authorList>
    </citation>
    <scope>NUCLEOTIDE SEQUENCE [LARGE SCALE GENOMIC DNA]</scope>
    <source>
        <strain evidence="2 3">KCTC 23670</strain>
    </source>
</reference>
<accession>A0ABM6Q109</accession>
<dbReference type="Proteomes" id="UP000232721">
    <property type="component" value="Chromosome"/>
</dbReference>
<keyword evidence="3" id="KW-1185">Reference proteome</keyword>
<feature type="domain" description="Lipocalin-like" evidence="1">
    <location>
        <begin position="18"/>
        <end position="100"/>
    </location>
</feature>
<gene>
    <name evidence="2" type="ORF">BTO15_11415</name>
</gene>
<evidence type="ECO:0000313" key="3">
    <source>
        <dbReference type="Proteomes" id="UP000232721"/>
    </source>
</evidence>
<dbReference type="InterPro" id="IPR024311">
    <property type="entry name" value="Lipocalin-like"/>
</dbReference>
<organism evidence="2 3">
    <name type="scientific">Polaribacter sejongensis</name>
    <dbReference type="NCBI Taxonomy" id="985043"/>
    <lineage>
        <taxon>Bacteria</taxon>
        <taxon>Pseudomonadati</taxon>
        <taxon>Bacteroidota</taxon>
        <taxon>Flavobacteriia</taxon>
        <taxon>Flavobacteriales</taxon>
        <taxon>Flavobacteriaceae</taxon>
    </lineage>
</organism>
<sequence>MILSSCSSDDDDSFNFVIGEWRAIEMSENNESVELPVCLQHQYILFKSNNEFSGGRIESTNYPDECYTISFSSIEWEYLGNNKYRIGDRNEQGKIYTIIKVGNNISMLNPNGITKIIYEPFESGF</sequence>
<dbReference type="Pfam" id="PF13648">
    <property type="entry name" value="Lipocalin_4"/>
    <property type="match status" value="1"/>
</dbReference>
<evidence type="ECO:0000313" key="2">
    <source>
        <dbReference type="EMBL" id="AUC22658.1"/>
    </source>
</evidence>